<sequence>MAAETEGIALLSMYGDEEEEEEAPTAGPAEEGSDDGEGVSKVSHNKSDYPLLPVQDTSPLPVTSASPRLPVDGIDWKALRSPFPHRTPTPQWPSSRSQLSSPFTLTSPSPPPPTVPQPYVVENLFVQKARRNALAIVDYAQDETAMSPEAEGMEIEGDGRTVFGTDTHDYNVNIEGTTLLTSQMLTPSRGLDPLQPFDIEQVKDVASLAVSLTEIEVETVELMASSTFSSYKQMDTLLQNFLPPPVTTDCPQELQEKINRFLAYKKAGKSFNADLRNRKDYRNPNFLQHAVSYQDIDEVGTCFSKEVFDPHGYHKSDYYDEIEADMKRELEKKEQERKKTQKLDLASTCTQPAAVTPALKMNAPLPALLSSALQPSSTNVDAARDSRINKKSKWDKVDGDAKNPLPSGGHDNLPNVSVQAAHLSAASAGTGYSAFAEQKRREAEERRTGEKRFDKRS</sequence>
<feature type="region of interest" description="Disordered" evidence="1">
    <location>
        <begin position="373"/>
        <end position="457"/>
    </location>
</feature>
<accession>A0A835Q7E6</accession>
<dbReference type="Pfam" id="PF07818">
    <property type="entry name" value="HCNGP"/>
    <property type="match status" value="1"/>
</dbReference>
<organism evidence="2 3">
    <name type="scientific">Vanilla planifolia</name>
    <name type="common">Vanilla</name>
    <dbReference type="NCBI Taxonomy" id="51239"/>
    <lineage>
        <taxon>Eukaryota</taxon>
        <taxon>Viridiplantae</taxon>
        <taxon>Streptophyta</taxon>
        <taxon>Embryophyta</taxon>
        <taxon>Tracheophyta</taxon>
        <taxon>Spermatophyta</taxon>
        <taxon>Magnoliopsida</taxon>
        <taxon>Liliopsida</taxon>
        <taxon>Asparagales</taxon>
        <taxon>Orchidaceae</taxon>
        <taxon>Vanilloideae</taxon>
        <taxon>Vanilleae</taxon>
        <taxon>Vanilla</taxon>
    </lineage>
</organism>
<dbReference type="GO" id="GO:0005634">
    <property type="term" value="C:nucleus"/>
    <property type="evidence" value="ECO:0007669"/>
    <property type="project" value="TreeGrafter"/>
</dbReference>
<evidence type="ECO:0000313" key="2">
    <source>
        <dbReference type="EMBL" id="KAG0462672.1"/>
    </source>
</evidence>
<evidence type="ECO:0008006" key="4">
    <source>
        <dbReference type="Google" id="ProtNLM"/>
    </source>
</evidence>
<dbReference type="PANTHER" id="PTHR13464">
    <property type="entry name" value="TRANSCRIPTIONAL REGULATOR PROTEIN HCNGP"/>
    <property type="match status" value="1"/>
</dbReference>
<gene>
    <name evidence="2" type="ORF">HPP92_021148</name>
</gene>
<feature type="compositionally biased region" description="Basic and acidic residues" evidence="1">
    <location>
        <begin position="437"/>
        <end position="457"/>
    </location>
</feature>
<evidence type="ECO:0000313" key="3">
    <source>
        <dbReference type="Proteomes" id="UP000639772"/>
    </source>
</evidence>
<protein>
    <recommendedName>
        <fullName evidence="4">SAP30-binding protein</fullName>
    </recommendedName>
</protein>
<dbReference type="EMBL" id="JADCNM010000011">
    <property type="protein sequence ID" value="KAG0462672.1"/>
    <property type="molecule type" value="Genomic_DNA"/>
</dbReference>
<feature type="compositionally biased region" description="Polar residues" evidence="1">
    <location>
        <begin position="55"/>
        <end position="66"/>
    </location>
</feature>
<name>A0A835Q7E6_VANPL</name>
<dbReference type="AlphaFoldDB" id="A0A835Q7E6"/>
<feature type="region of interest" description="Disordered" evidence="1">
    <location>
        <begin position="1"/>
        <end position="115"/>
    </location>
</feature>
<dbReference type="GO" id="GO:0006355">
    <property type="term" value="P:regulation of DNA-templated transcription"/>
    <property type="evidence" value="ECO:0007669"/>
    <property type="project" value="InterPro"/>
</dbReference>
<dbReference type="OrthoDB" id="1714508at2759"/>
<reference evidence="2 3" key="1">
    <citation type="journal article" date="2020" name="Nat. Food">
        <title>A phased Vanilla planifolia genome enables genetic improvement of flavour and production.</title>
        <authorList>
            <person name="Hasing T."/>
            <person name="Tang H."/>
            <person name="Brym M."/>
            <person name="Khazi F."/>
            <person name="Huang T."/>
            <person name="Chambers A.H."/>
        </authorList>
    </citation>
    <scope>NUCLEOTIDE SEQUENCE [LARGE SCALE GENOMIC DNA]</scope>
    <source>
        <tissue evidence="2">Leaf</tissue>
    </source>
</reference>
<proteinExistence type="predicted"/>
<dbReference type="InterPro" id="IPR012479">
    <property type="entry name" value="SAP30BP"/>
</dbReference>
<feature type="compositionally biased region" description="Low complexity" evidence="1">
    <location>
        <begin position="97"/>
        <end position="107"/>
    </location>
</feature>
<evidence type="ECO:0000256" key="1">
    <source>
        <dbReference type="SAM" id="MobiDB-lite"/>
    </source>
</evidence>
<feature type="compositionally biased region" description="Basic and acidic residues" evidence="1">
    <location>
        <begin position="382"/>
        <end position="401"/>
    </location>
</feature>
<dbReference type="Proteomes" id="UP000639772">
    <property type="component" value="Chromosome 11"/>
</dbReference>
<dbReference type="PANTHER" id="PTHR13464:SF0">
    <property type="entry name" value="SAP30-BINDING PROTEIN"/>
    <property type="match status" value="1"/>
</dbReference>
<comment type="caution">
    <text evidence="2">The sequence shown here is derived from an EMBL/GenBank/DDBJ whole genome shotgun (WGS) entry which is preliminary data.</text>
</comment>